<dbReference type="GO" id="GO:0032259">
    <property type="term" value="P:methylation"/>
    <property type="evidence" value="ECO:0007669"/>
    <property type="project" value="UniProtKB-KW"/>
</dbReference>
<keyword evidence="1 2" id="KW-0808">Transferase</keyword>
<gene>
    <name evidence="2" type="ORF">JBKA6_0986</name>
</gene>
<dbReference type="PANTHER" id="PTHR43861:SF3">
    <property type="entry name" value="PUTATIVE (AFU_ORTHOLOGUE AFUA_2G14390)-RELATED"/>
    <property type="match status" value="1"/>
</dbReference>
<dbReference type="RefSeq" id="WP_096686441.1">
    <property type="nucleotide sequence ID" value="NZ_AP014564.1"/>
</dbReference>
<dbReference type="SUPFAM" id="SSF53335">
    <property type="entry name" value="S-adenosyl-L-methionine-dependent methyltransferases"/>
    <property type="match status" value="1"/>
</dbReference>
<keyword evidence="3" id="KW-1185">Reference proteome</keyword>
<keyword evidence="2" id="KW-0489">Methyltransferase</keyword>
<dbReference type="KEGG" id="ise:JBKA6_0986"/>
<protein>
    <submittedName>
        <fullName evidence="2">SAM-dependent methyltransferase</fullName>
    </submittedName>
</protein>
<reference evidence="2 3" key="1">
    <citation type="submission" date="2014-03" db="EMBL/GenBank/DDBJ databases">
        <title>complete genome sequence of Flavobacteriaceae bacterium JBKA-6.</title>
        <authorList>
            <person name="Takano T."/>
            <person name="Nakamura Y."/>
            <person name="Takuma S."/>
            <person name="Yasuike M."/>
            <person name="Matsuyama T."/>
            <person name="Sakai T."/>
            <person name="Fujiwara A."/>
            <person name="Kimoto K."/>
            <person name="Fukuda Y."/>
            <person name="Kondo H."/>
            <person name="Hirono I."/>
            <person name="Nakayasu C."/>
        </authorList>
    </citation>
    <scope>NUCLEOTIDE SEQUENCE [LARGE SCALE GENOMIC DNA]</scope>
    <source>
        <strain evidence="2 3">JBKA-6</strain>
    </source>
</reference>
<dbReference type="Pfam" id="PF13489">
    <property type="entry name" value="Methyltransf_23"/>
    <property type="match status" value="1"/>
</dbReference>
<sequence length="285" mass="33188">MNPDSDPYIVCKDFLVSGEYFSLRKDLESDFLFTENIPLSRIEEYYNSKGYISHNNKNSTLFERVYSMVKTFSTQRKIKWINEFRGDRVILDIGCATGDFIRECKAKGWKINGLEPILQAERIFGKDEKVKIEKDELFLTSDLSVFEDSKFDVVTLWHSLEHITDDLDNTVFHLNRILKPNGALFIAVPNYKCFDASFYKSFWAGYDVPRHSYHFSRESINRVFKNMELLETKAMLFDSFYVSILSERNKKGSALMGLLIGFLSNFKALFTGEFSSITYVLQKKP</sequence>
<evidence type="ECO:0000313" key="2">
    <source>
        <dbReference type="EMBL" id="BAV94999.1"/>
    </source>
</evidence>
<dbReference type="Gene3D" id="3.40.50.150">
    <property type="entry name" value="Vaccinia Virus protein VP39"/>
    <property type="match status" value="1"/>
</dbReference>
<dbReference type="GO" id="GO:0008168">
    <property type="term" value="F:methyltransferase activity"/>
    <property type="evidence" value="ECO:0007669"/>
    <property type="project" value="UniProtKB-KW"/>
</dbReference>
<dbReference type="CDD" id="cd02440">
    <property type="entry name" value="AdoMet_MTases"/>
    <property type="match status" value="1"/>
</dbReference>
<organism evidence="2 3">
    <name type="scientific">Ichthyobacterium seriolicida</name>
    <dbReference type="NCBI Taxonomy" id="242600"/>
    <lineage>
        <taxon>Bacteria</taxon>
        <taxon>Pseudomonadati</taxon>
        <taxon>Bacteroidota</taxon>
        <taxon>Flavobacteriia</taxon>
        <taxon>Flavobacteriales</taxon>
        <taxon>Ichthyobacteriaceae</taxon>
        <taxon>Ichthyobacterium</taxon>
    </lineage>
</organism>
<dbReference type="InterPro" id="IPR029063">
    <property type="entry name" value="SAM-dependent_MTases_sf"/>
</dbReference>
<accession>A0A1J1DYL5</accession>
<dbReference type="EMBL" id="AP014564">
    <property type="protein sequence ID" value="BAV94999.1"/>
    <property type="molecule type" value="Genomic_DNA"/>
</dbReference>
<evidence type="ECO:0000313" key="3">
    <source>
        <dbReference type="Proteomes" id="UP000243197"/>
    </source>
</evidence>
<evidence type="ECO:0000256" key="1">
    <source>
        <dbReference type="ARBA" id="ARBA00022679"/>
    </source>
</evidence>
<proteinExistence type="predicted"/>
<dbReference type="OrthoDB" id="2370471at2"/>
<dbReference type="PANTHER" id="PTHR43861">
    <property type="entry name" value="TRANS-ACONITATE 2-METHYLTRANSFERASE-RELATED"/>
    <property type="match status" value="1"/>
</dbReference>
<name>A0A1J1DYL5_9FLAO</name>
<dbReference type="Proteomes" id="UP000243197">
    <property type="component" value="Chromosome"/>
</dbReference>
<dbReference type="AlphaFoldDB" id="A0A1J1DYL5"/>